<name>A0AAV7NQT3_PLEWA</name>
<dbReference type="Proteomes" id="UP001066276">
    <property type="component" value="Chromosome 8"/>
</dbReference>
<evidence type="ECO:0008006" key="4">
    <source>
        <dbReference type="Google" id="ProtNLM"/>
    </source>
</evidence>
<organism evidence="2 3">
    <name type="scientific">Pleurodeles waltl</name>
    <name type="common">Iberian ribbed newt</name>
    <dbReference type="NCBI Taxonomy" id="8319"/>
    <lineage>
        <taxon>Eukaryota</taxon>
        <taxon>Metazoa</taxon>
        <taxon>Chordata</taxon>
        <taxon>Craniata</taxon>
        <taxon>Vertebrata</taxon>
        <taxon>Euteleostomi</taxon>
        <taxon>Amphibia</taxon>
        <taxon>Batrachia</taxon>
        <taxon>Caudata</taxon>
        <taxon>Salamandroidea</taxon>
        <taxon>Salamandridae</taxon>
        <taxon>Pleurodelinae</taxon>
        <taxon>Pleurodeles</taxon>
    </lineage>
</organism>
<evidence type="ECO:0000313" key="2">
    <source>
        <dbReference type="EMBL" id="KAJ1118261.1"/>
    </source>
</evidence>
<protein>
    <recommendedName>
        <fullName evidence="4">Secreted protein</fullName>
    </recommendedName>
</protein>
<feature type="signal peptide" evidence="1">
    <location>
        <begin position="1"/>
        <end position="32"/>
    </location>
</feature>
<dbReference type="AlphaFoldDB" id="A0AAV7NQT3"/>
<evidence type="ECO:0000313" key="3">
    <source>
        <dbReference type="Proteomes" id="UP001066276"/>
    </source>
</evidence>
<feature type="chain" id="PRO_5043563580" description="Secreted protein" evidence="1">
    <location>
        <begin position="33"/>
        <end position="166"/>
    </location>
</feature>
<accession>A0AAV7NQT3</accession>
<dbReference type="EMBL" id="JANPWB010000012">
    <property type="protein sequence ID" value="KAJ1118261.1"/>
    <property type="molecule type" value="Genomic_DNA"/>
</dbReference>
<reference evidence="2" key="1">
    <citation type="journal article" date="2022" name="bioRxiv">
        <title>Sequencing and chromosome-scale assembly of the giantPleurodeles waltlgenome.</title>
        <authorList>
            <person name="Brown T."/>
            <person name="Elewa A."/>
            <person name="Iarovenko S."/>
            <person name="Subramanian E."/>
            <person name="Araus A.J."/>
            <person name="Petzold A."/>
            <person name="Susuki M."/>
            <person name="Suzuki K.-i.T."/>
            <person name="Hayashi T."/>
            <person name="Toyoda A."/>
            <person name="Oliveira C."/>
            <person name="Osipova E."/>
            <person name="Leigh N.D."/>
            <person name="Simon A."/>
            <person name="Yun M.H."/>
        </authorList>
    </citation>
    <scope>NUCLEOTIDE SEQUENCE</scope>
    <source>
        <strain evidence="2">20211129_DDA</strain>
        <tissue evidence="2">Liver</tissue>
    </source>
</reference>
<sequence length="166" mass="18602">MLQGHLMGDLLSQLSLLFQVLYPVCAPRPAQTEPRPEGFAPGRQLAQECLLVTSRSRGCAAFPPSALPPLHLSRWERGRSSEVATILVPRSRQRDTLFSAQPLFVVHWRFHRICQADFCSLERSLPLVFGAWRCYYFGWAPFAAPERRARRAASSAAGHAPCDTII</sequence>
<gene>
    <name evidence="2" type="ORF">NDU88_006456</name>
</gene>
<proteinExistence type="predicted"/>
<evidence type="ECO:0000256" key="1">
    <source>
        <dbReference type="SAM" id="SignalP"/>
    </source>
</evidence>
<keyword evidence="1" id="KW-0732">Signal</keyword>
<comment type="caution">
    <text evidence="2">The sequence shown here is derived from an EMBL/GenBank/DDBJ whole genome shotgun (WGS) entry which is preliminary data.</text>
</comment>
<keyword evidence="3" id="KW-1185">Reference proteome</keyword>